<keyword evidence="4" id="KW-1185">Reference proteome</keyword>
<accession>A0ABT9YZ45</accession>
<evidence type="ECO:0000313" key="3">
    <source>
        <dbReference type="EMBL" id="MDQ0225267.1"/>
    </source>
</evidence>
<sequence>MDSKAKLILHPVRMKIVQTLIGGKELNVGQMAERLTNVPQATLYRHLNKLLDAGIIKVIKENQIRGTVEKIYALADHQVASKEEMENLSKDEQLHLFLTFMTYLLGQYEQYLNQDEFDLYRDGVLFREAIVYLSDEEYNEFLTGLTKLMKSIMGNEPSKDRSERHIATIVIPEAKH</sequence>
<dbReference type="Proteomes" id="UP001232245">
    <property type="component" value="Unassembled WGS sequence"/>
</dbReference>
<dbReference type="CDD" id="cd00090">
    <property type="entry name" value="HTH_ARSR"/>
    <property type="match status" value="1"/>
</dbReference>
<name>A0ABT9YZ45_9BACI</name>
<dbReference type="Pfam" id="PF12840">
    <property type="entry name" value="HTH_20"/>
    <property type="match status" value="1"/>
</dbReference>
<keyword evidence="1 3" id="KW-0238">DNA-binding</keyword>
<dbReference type="EMBL" id="JAUSTZ010000002">
    <property type="protein sequence ID" value="MDQ0225267.1"/>
    <property type="molecule type" value="Genomic_DNA"/>
</dbReference>
<evidence type="ECO:0000259" key="2">
    <source>
        <dbReference type="SMART" id="SM00418"/>
    </source>
</evidence>
<protein>
    <submittedName>
        <fullName evidence="3">DNA-binding transcriptional ArsR family regulator</fullName>
    </submittedName>
</protein>
<dbReference type="GO" id="GO:0003677">
    <property type="term" value="F:DNA binding"/>
    <property type="evidence" value="ECO:0007669"/>
    <property type="project" value="UniProtKB-KW"/>
</dbReference>
<dbReference type="InterPro" id="IPR036388">
    <property type="entry name" value="WH-like_DNA-bd_sf"/>
</dbReference>
<comment type="caution">
    <text evidence="3">The sequence shown here is derived from an EMBL/GenBank/DDBJ whole genome shotgun (WGS) entry which is preliminary data.</text>
</comment>
<feature type="domain" description="HTH arsR-type" evidence="2">
    <location>
        <begin position="7"/>
        <end position="88"/>
    </location>
</feature>
<dbReference type="InterPro" id="IPR011991">
    <property type="entry name" value="ArsR-like_HTH"/>
</dbReference>
<dbReference type="SUPFAM" id="SSF46785">
    <property type="entry name" value="Winged helix' DNA-binding domain"/>
    <property type="match status" value="1"/>
</dbReference>
<dbReference type="Gene3D" id="1.10.10.10">
    <property type="entry name" value="Winged helix-like DNA-binding domain superfamily/Winged helix DNA-binding domain"/>
    <property type="match status" value="1"/>
</dbReference>
<gene>
    <name evidence="3" type="ORF">J2S02_001596</name>
</gene>
<dbReference type="SMART" id="SM00418">
    <property type="entry name" value="HTH_ARSR"/>
    <property type="match status" value="1"/>
</dbReference>
<evidence type="ECO:0000313" key="4">
    <source>
        <dbReference type="Proteomes" id="UP001232245"/>
    </source>
</evidence>
<dbReference type="NCBIfam" id="NF005061">
    <property type="entry name" value="PRK06474.1"/>
    <property type="match status" value="1"/>
</dbReference>
<dbReference type="InterPro" id="IPR001845">
    <property type="entry name" value="HTH_ArsR_DNA-bd_dom"/>
</dbReference>
<dbReference type="RefSeq" id="WP_095301239.1">
    <property type="nucleotide sequence ID" value="NZ_CADEPK010000099.1"/>
</dbReference>
<organism evidence="3 4">
    <name type="scientific">Metabacillus niabensis</name>
    <dbReference type="NCBI Taxonomy" id="324854"/>
    <lineage>
        <taxon>Bacteria</taxon>
        <taxon>Bacillati</taxon>
        <taxon>Bacillota</taxon>
        <taxon>Bacilli</taxon>
        <taxon>Bacillales</taxon>
        <taxon>Bacillaceae</taxon>
        <taxon>Metabacillus</taxon>
    </lineage>
</organism>
<proteinExistence type="predicted"/>
<dbReference type="InterPro" id="IPR036390">
    <property type="entry name" value="WH_DNA-bd_sf"/>
</dbReference>
<dbReference type="Gene3D" id="6.10.140.2180">
    <property type="match status" value="1"/>
</dbReference>
<evidence type="ECO:0000256" key="1">
    <source>
        <dbReference type="ARBA" id="ARBA00023125"/>
    </source>
</evidence>
<reference evidence="3 4" key="1">
    <citation type="submission" date="2023-07" db="EMBL/GenBank/DDBJ databases">
        <title>Genomic Encyclopedia of Type Strains, Phase IV (KMG-IV): sequencing the most valuable type-strain genomes for metagenomic binning, comparative biology and taxonomic classification.</title>
        <authorList>
            <person name="Goeker M."/>
        </authorList>
    </citation>
    <scope>NUCLEOTIDE SEQUENCE [LARGE SCALE GENOMIC DNA]</scope>
    <source>
        <strain evidence="3 4">DSM 17723</strain>
    </source>
</reference>